<evidence type="ECO:0000313" key="12">
    <source>
        <dbReference type="EMBL" id="AOW03843.1"/>
    </source>
</evidence>
<keyword evidence="2 10" id="KW-0812">Transmembrane</keyword>
<evidence type="ECO:0000313" key="14">
    <source>
        <dbReference type="Proteomes" id="UP000182444"/>
    </source>
</evidence>
<sequence length="474" mass="51952">MFNLTDHKFRERVEDNVRARSALLRNSCSTCSYQSVDRRAYGWRSTSSKTRLFSRDNLRNISYTRLIGGMALFVSLSFAINYLLLMSFGASPVPGGLTGGFRLTPMVPGTAPPGGAPILTNTALIISPNSDFVVPARMAAFGRGLMMDEFETTVDETEKQARDAQETDKLAHDIAEHFPTGISDGTPILIPPNRRKEPTVNAPLRGEIEVVGGDACGSGKHRNLTDKIALVMRGGCSFYDKVLTIQGWNAKAVIVGDNQYNRGLVTMYSTNDTDMCQVPAMFVSRASFELLSTEDEVSIIPGPSATPALDTILFLLISPICSLSIIYLMVSVHRYFTQLTRRAPKRAVKQLPVRVWMGQGVHSPTVRGKTQGNNSSSGVLESVEPTSTAAAALEDSPEPPSTHSDKVWVSSDECIICLEEFTVGESRVMQLPCGHDFHEECIQRWLTTQQRTCPICKHDITQPMSSPGETTPLV</sequence>
<feature type="compositionally biased region" description="Polar residues" evidence="9">
    <location>
        <begin position="368"/>
        <end position="389"/>
    </location>
</feature>
<dbReference type="InterPro" id="IPR013083">
    <property type="entry name" value="Znf_RING/FYVE/PHD"/>
</dbReference>
<evidence type="ECO:0000313" key="15">
    <source>
        <dbReference type="Proteomes" id="UP000256601"/>
    </source>
</evidence>
<dbReference type="VEuPathDB" id="FungiDB:YALI0_D09735g"/>
<feature type="transmembrane region" description="Helical" evidence="10">
    <location>
        <begin position="63"/>
        <end position="84"/>
    </location>
</feature>
<name>A0A1D8NDZ8_YARLL</name>
<keyword evidence="7 10" id="KW-0472">Membrane</keyword>
<evidence type="ECO:0000313" key="13">
    <source>
        <dbReference type="EMBL" id="RDW24290.1"/>
    </source>
</evidence>
<reference evidence="13 15" key="2">
    <citation type="submission" date="2018-07" db="EMBL/GenBank/DDBJ databases">
        <title>Draft Genome Assemblies for Five Robust Yarrowia lipolytica Strains Exhibiting High Lipid Production and Pentose Sugar Utilization and Sugar Alcohol Secretion from Undetoxified Lignocellulosic Biomass Hydrolysates.</title>
        <authorList>
            <consortium name="DOE Joint Genome Institute"/>
            <person name="Walker C."/>
            <person name="Ryu S."/>
            <person name="Na H."/>
            <person name="Zane M."/>
            <person name="LaButti K."/>
            <person name="Lipzen A."/>
            <person name="Haridas S."/>
            <person name="Barry K."/>
            <person name="Grigoriev I.V."/>
            <person name="Quarterman J."/>
            <person name="Slininger P."/>
            <person name="Dien B."/>
            <person name="Trinh C.T."/>
        </authorList>
    </citation>
    <scope>NUCLEOTIDE SEQUENCE [LARGE SCALE GENOMIC DNA]</scope>
    <source>
        <strain evidence="13 15">YB392</strain>
    </source>
</reference>
<keyword evidence="3" id="KW-0479">Metal-binding</keyword>
<reference evidence="12 14" key="1">
    <citation type="journal article" date="2016" name="PLoS ONE">
        <title>Sequence Assembly of Yarrowia lipolytica Strain W29/CLIB89 Shows Transposable Element Diversity.</title>
        <authorList>
            <person name="Magnan C."/>
            <person name="Yu J."/>
            <person name="Chang I."/>
            <person name="Jahn E."/>
            <person name="Kanomata Y."/>
            <person name="Wu J."/>
            <person name="Zeller M."/>
            <person name="Oakes M."/>
            <person name="Baldi P."/>
            <person name="Sandmeyer S."/>
        </authorList>
    </citation>
    <scope>NUCLEOTIDE SEQUENCE [LARGE SCALE GENOMIC DNA]</scope>
    <source>
        <strain evidence="12">CLIB89</strain>
        <strain evidence="14">CLIB89(W29)</strain>
    </source>
</reference>
<keyword evidence="4 8" id="KW-0863">Zinc-finger</keyword>
<dbReference type="InterPro" id="IPR001841">
    <property type="entry name" value="Znf_RING"/>
</dbReference>
<dbReference type="InterPro" id="IPR051826">
    <property type="entry name" value="E3_ubiquitin-ligase_domain"/>
</dbReference>
<dbReference type="GO" id="GO:0061630">
    <property type="term" value="F:ubiquitin protein ligase activity"/>
    <property type="evidence" value="ECO:0007669"/>
    <property type="project" value="TreeGrafter"/>
</dbReference>
<protein>
    <recommendedName>
        <fullName evidence="11">RING-type domain-containing protein</fullName>
    </recommendedName>
</protein>
<dbReference type="InterPro" id="IPR003137">
    <property type="entry name" value="PA_domain"/>
</dbReference>
<dbReference type="OrthoDB" id="8062037at2759"/>
<dbReference type="VEuPathDB" id="FungiDB:YALI1_D12315g"/>
<evidence type="ECO:0000256" key="10">
    <source>
        <dbReference type="SAM" id="Phobius"/>
    </source>
</evidence>
<proteinExistence type="predicted"/>
<evidence type="ECO:0000256" key="3">
    <source>
        <dbReference type="ARBA" id="ARBA00022723"/>
    </source>
</evidence>
<feature type="region of interest" description="Disordered" evidence="9">
    <location>
        <begin position="362"/>
        <end position="405"/>
    </location>
</feature>
<dbReference type="PANTHER" id="PTHR22765">
    <property type="entry name" value="RING FINGER AND PROTEASE ASSOCIATED DOMAIN-CONTAINING"/>
    <property type="match status" value="1"/>
</dbReference>
<dbReference type="RefSeq" id="XP_502628.1">
    <property type="nucleotide sequence ID" value="XM_502628.1"/>
</dbReference>
<dbReference type="SUPFAM" id="SSF57850">
    <property type="entry name" value="RING/U-box"/>
    <property type="match status" value="1"/>
</dbReference>
<dbReference type="SUPFAM" id="SSF52025">
    <property type="entry name" value="PA domain"/>
    <property type="match status" value="1"/>
</dbReference>
<dbReference type="EMBL" id="CP017556">
    <property type="protein sequence ID" value="AOW03843.1"/>
    <property type="molecule type" value="Genomic_DNA"/>
</dbReference>
<feature type="domain" description="RING-type" evidence="11">
    <location>
        <begin position="414"/>
        <end position="457"/>
    </location>
</feature>
<evidence type="ECO:0000256" key="9">
    <source>
        <dbReference type="SAM" id="MobiDB-lite"/>
    </source>
</evidence>
<evidence type="ECO:0000256" key="6">
    <source>
        <dbReference type="ARBA" id="ARBA00022989"/>
    </source>
</evidence>
<dbReference type="GO" id="GO:0006511">
    <property type="term" value="P:ubiquitin-dependent protein catabolic process"/>
    <property type="evidence" value="ECO:0007669"/>
    <property type="project" value="TreeGrafter"/>
</dbReference>
<dbReference type="GO" id="GO:0005737">
    <property type="term" value="C:cytoplasm"/>
    <property type="evidence" value="ECO:0007669"/>
    <property type="project" value="TreeGrafter"/>
</dbReference>
<evidence type="ECO:0000256" key="1">
    <source>
        <dbReference type="ARBA" id="ARBA00004370"/>
    </source>
</evidence>
<dbReference type="Pfam" id="PF13639">
    <property type="entry name" value="zf-RING_2"/>
    <property type="match status" value="1"/>
</dbReference>
<dbReference type="CDD" id="cd04813">
    <property type="entry name" value="PA_1"/>
    <property type="match status" value="1"/>
</dbReference>
<organism evidence="12 14">
    <name type="scientific">Yarrowia lipolytica</name>
    <name type="common">Candida lipolytica</name>
    <dbReference type="NCBI Taxonomy" id="4952"/>
    <lineage>
        <taxon>Eukaryota</taxon>
        <taxon>Fungi</taxon>
        <taxon>Dikarya</taxon>
        <taxon>Ascomycota</taxon>
        <taxon>Saccharomycotina</taxon>
        <taxon>Dipodascomycetes</taxon>
        <taxon>Dipodascales</taxon>
        <taxon>Dipodascales incertae sedis</taxon>
        <taxon>Yarrowia</taxon>
    </lineage>
</organism>
<dbReference type="eggNOG" id="KOG4628">
    <property type="taxonomic scope" value="Eukaryota"/>
</dbReference>
<dbReference type="PANTHER" id="PTHR22765:SF416">
    <property type="entry name" value="E3 UBIQUITIN-PROTEIN LIGASE GODZILLA"/>
    <property type="match status" value="1"/>
</dbReference>
<dbReference type="InterPro" id="IPR046450">
    <property type="entry name" value="PA_dom_sf"/>
</dbReference>
<dbReference type="EMBL" id="KZ859040">
    <property type="protein sequence ID" value="RDW24290.1"/>
    <property type="molecule type" value="Genomic_DNA"/>
</dbReference>
<accession>A0A1D8NDZ8</accession>
<evidence type="ECO:0000256" key="7">
    <source>
        <dbReference type="ARBA" id="ARBA00023136"/>
    </source>
</evidence>
<dbReference type="GO" id="GO:0008270">
    <property type="term" value="F:zinc ion binding"/>
    <property type="evidence" value="ECO:0007669"/>
    <property type="project" value="UniProtKB-KW"/>
</dbReference>
<feature type="transmembrane region" description="Helical" evidence="10">
    <location>
        <begin position="312"/>
        <end position="336"/>
    </location>
</feature>
<dbReference type="KEGG" id="yli:2910919"/>
<dbReference type="Proteomes" id="UP000256601">
    <property type="component" value="Unassembled WGS sequence"/>
</dbReference>
<evidence type="ECO:0000256" key="8">
    <source>
        <dbReference type="PROSITE-ProRule" id="PRU00175"/>
    </source>
</evidence>
<dbReference type="InterPro" id="IPR011016">
    <property type="entry name" value="Znf_RING-CH"/>
</dbReference>
<dbReference type="Pfam" id="PF02225">
    <property type="entry name" value="PA"/>
    <property type="match status" value="1"/>
</dbReference>
<evidence type="ECO:0000256" key="4">
    <source>
        <dbReference type="ARBA" id="ARBA00022771"/>
    </source>
</evidence>
<dbReference type="Gene3D" id="3.50.30.30">
    <property type="match status" value="1"/>
</dbReference>
<dbReference type="Gene3D" id="3.30.40.10">
    <property type="entry name" value="Zinc/RING finger domain, C3HC4 (zinc finger)"/>
    <property type="match status" value="1"/>
</dbReference>
<dbReference type="FunFam" id="3.30.40.10:FF:000364">
    <property type="entry name" value="Protease-associated PA domain protein"/>
    <property type="match status" value="1"/>
</dbReference>
<evidence type="ECO:0000256" key="5">
    <source>
        <dbReference type="ARBA" id="ARBA00022833"/>
    </source>
</evidence>
<keyword evidence="6 10" id="KW-1133">Transmembrane helix</keyword>
<dbReference type="GO" id="GO:0016020">
    <property type="term" value="C:membrane"/>
    <property type="evidence" value="ECO:0007669"/>
    <property type="project" value="UniProtKB-SubCell"/>
</dbReference>
<dbReference type="PROSITE" id="PS50089">
    <property type="entry name" value="ZF_RING_2"/>
    <property type="match status" value="1"/>
</dbReference>
<dbReference type="AlphaFoldDB" id="A0A1D8NDZ8"/>
<dbReference type="SMART" id="SM00744">
    <property type="entry name" value="RINGv"/>
    <property type="match status" value="1"/>
</dbReference>
<dbReference type="GeneID" id="2910919"/>
<dbReference type="SMART" id="SM00184">
    <property type="entry name" value="RING"/>
    <property type="match status" value="1"/>
</dbReference>
<keyword evidence="5" id="KW-0862">Zinc</keyword>
<comment type="subcellular location">
    <subcellularLocation>
        <location evidence="1">Membrane</location>
    </subcellularLocation>
</comment>
<dbReference type="Proteomes" id="UP000182444">
    <property type="component" value="Chromosome 1D"/>
</dbReference>
<evidence type="ECO:0000256" key="2">
    <source>
        <dbReference type="ARBA" id="ARBA00022692"/>
    </source>
</evidence>
<gene>
    <name evidence="13" type="ORF">B0I71DRAFT_134524</name>
    <name evidence="12" type="ORF">YALI1_D12315g</name>
</gene>
<evidence type="ECO:0000259" key="11">
    <source>
        <dbReference type="PROSITE" id="PS50089"/>
    </source>
</evidence>